<proteinExistence type="evidence at transcript level"/>
<feature type="active site" evidence="10 12">
    <location>
        <position position="727"/>
    </location>
</feature>
<feature type="active site" evidence="10 12">
    <location>
        <position position="684"/>
    </location>
</feature>
<dbReference type="Gene3D" id="2.30.130.40">
    <property type="entry name" value="LON domain-like"/>
    <property type="match status" value="1"/>
</dbReference>
<dbReference type="PRINTS" id="PR00830">
    <property type="entry name" value="ENDOLAPTASE"/>
</dbReference>
<dbReference type="PROSITE" id="PS51787">
    <property type="entry name" value="LON_N"/>
    <property type="match status" value="1"/>
</dbReference>
<comment type="subunit">
    <text evidence="10 11">Homohexamer. Organized in a ring with a central cavity.</text>
</comment>
<dbReference type="InterPro" id="IPR008269">
    <property type="entry name" value="Lon_proteolytic"/>
</dbReference>
<dbReference type="InterPro" id="IPR027543">
    <property type="entry name" value="Lon_bac"/>
</dbReference>
<dbReference type="CDD" id="cd19500">
    <property type="entry name" value="RecA-like_Lon"/>
    <property type="match status" value="1"/>
</dbReference>
<feature type="domain" description="Lon proteolytic" evidence="16">
    <location>
        <begin position="597"/>
        <end position="778"/>
    </location>
</feature>
<keyword evidence="2 10" id="KW-0963">Cytoplasm</keyword>
<dbReference type="InterPro" id="IPR014721">
    <property type="entry name" value="Ribsml_uS5_D2-typ_fold_subgr"/>
</dbReference>
<dbReference type="Gene3D" id="1.20.58.1480">
    <property type="match status" value="1"/>
</dbReference>
<evidence type="ECO:0000256" key="4">
    <source>
        <dbReference type="ARBA" id="ARBA00022741"/>
    </source>
</evidence>
<evidence type="ECO:0000256" key="3">
    <source>
        <dbReference type="ARBA" id="ARBA00022670"/>
    </source>
</evidence>
<dbReference type="FunFam" id="3.40.50.300:FF:000021">
    <property type="entry name" value="Lon protease homolog"/>
    <property type="match status" value="1"/>
</dbReference>
<dbReference type="GO" id="GO:0016887">
    <property type="term" value="F:ATP hydrolysis activity"/>
    <property type="evidence" value="ECO:0007669"/>
    <property type="project" value="UniProtKB-UniRule"/>
</dbReference>
<dbReference type="Pfam" id="PF00004">
    <property type="entry name" value="AAA"/>
    <property type="match status" value="1"/>
</dbReference>
<dbReference type="InterPro" id="IPR020568">
    <property type="entry name" value="Ribosomal_Su5_D2-typ_SF"/>
</dbReference>
<dbReference type="InterPro" id="IPR015947">
    <property type="entry name" value="PUA-like_sf"/>
</dbReference>
<dbReference type="NCBIfam" id="TIGR00763">
    <property type="entry name" value="lon"/>
    <property type="match status" value="1"/>
</dbReference>
<dbReference type="Gene3D" id="3.40.50.300">
    <property type="entry name" value="P-loop containing nucleotide triphosphate hydrolases"/>
    <property type="match status" value="1"/>
</dbReference>
<dbReference type="GO" id="GO:0004252">
    <property type="term" value="F:serine-type endopeptidase activity"/>
    <property type="evidence" value="ECO:0007669"/>
    <property type="project" value="UniProtKB-UniRule"/>
</dbReference>
<dbReference type="SUPFAM" id="SSF52540">
    <property type="entry name" value="P-loop containing nucleoside triphosphate hydrolases"/>
    <property type="match status" value="1"/>
</dbReference>
<dbReference type="Pfam" id="PF05362">
    <property type="entry name" value="Lon_C"/>
    <property type="match status" value="1"/>
</dbReference>
<dbReference type="InterPro" id="IPR027417">
    <property type="entry name" value="P-loop_NTPase"/>
</dbReference>
<dbReference type="FunFam" id="1.20.5.5270:FF:000002">
    <property type="entry name" value="Lon protease homolog"/>
    <property type="match status" value="1"/>
</dbReference>
<dbReference type="InterPro" id="IPR004815">
    <property type="entry name" value="Lon_bac/euk-typ"/>
</dbReference>
<dbReference type="InterPro" id="IPR054594">
    <property type="entry name" value="Lon_lid"/>
</dbReference>
<comment type="similarity">
    <text evidence="10 11 14">Belongs to the peptidase S16 family.</text>
</comment>
<evidence type="ECO:0000256" key="10">
    <source>
        <dbReference type="HAMAP-Rule" id="MF_01973"/>
    </source>
</evidence>
<dbReference type="InterPro" id="IPR003593">
    <property type="entry name" value="AAA+_ATPase"/>
</dbReference>
<dbReference type="EMBL" id="MFAZ01000042">
    <property type="protein sequence ID" value="OGD86491.1"/>
    <property type="molecule type" value="Genomic_DNA"/>
</dbReference>
<dbReference type="InterPro" id="IPR046336">
    <property type="entry name" value="Lon_prtase_N_sf"/>
</dbReference>
<sequence length="807" mass="89739">MAIFLDPQKPRLKSELPIVPLRDTVVFPSSMVPITVGRPKVKLGLDNSWSGDRLAVFVAQKNPRIENPAPNDIYSVGTVGLIRRLWKVDNEYNLAVEGLSRVYLKEFTQIDPYLSVKVEEVPELTQKTEEIEALFRNILAKIKRYGELGGTLTLESSIHIFSTDDPNQLVNIVSASIDLKTFDKQQILEMVDTKTRLERLSDLLTREIRILEISAKIDTETQERVGRVTKEAILREKMKSIEKELGEDEDGREISEFRKKIKAAEMPEEVELKAHRELSRLAKMSSYNPESSYIRTYLEWLVDLPWKVDKKKALSVEEAAKILDEDHYGLPKVKERILEYLAVHKLVGKIRGPILCFVGPPGVGKTSVGKSIARALGRKFIRVSLGGIHDEAEIRGHRRTYVGALPGRIIQGIKNAGTKNPVFMLDEIDKIGVDYRGDPSSALLEALDPEQNNAFSDHYLEVAYDLSDVMFVTTANILDTIPSALRDRLEVIVYPGYTEDEKYHIAKKFLIPKQLEAHGLTGEKVDISDGAIREIISRYTREAGVREMEREIAAILRKSAKKLASKGKENKKIKISPKTVPQYLGPARFTKTIAEAKDEVGMSTGLSVTTAGGEILFVEVTLMSGRGRLILTGQLGNVMKESAQAAMSYVRSRAKILGLSEEFAAKIDVHIHVPEGAVPKEGPSAGIAITTALVSALTKIPTRKEVGMTGEVTLRGRVLEIGGVKEKVLAAHRAGLTTVILPKANAKDLEEIPKNVKKDLQFIFAEHMDEVLKVALTKALPKEKSTKEGQQKKQKESKPFSIPQAAS</sequence>
<dbReference type="HAMAP" id="MF_01973">
    <property type="entry name" value="lon_bact"/>
    <property type="match status" value="1"/>
</dbReference>
<name>A0A1F5G3P7_9BACT</name>
<dbReference type="InterPro" id="IPR003111">
    <property type="entry name" value="Lon_prtase_N"/>
</dbReference>
<comment type="catalytic activity">
    <reaction evidence="9 10 11 14">
        <text>Hydrolysis of proteins in presence of ATP.</text>
        <dbReference type="EC" id="3.4.21.53"/>
    </reaction>
</comment>
<evidence type="ECO:0000259" key="16">
    <source>
        <dbReference type="PROSITE" id="PS51786"/>
    </source>
</evidence>
<dbReference type="SUPFAM" id="SSF88697">
    <property type="entry name" value="PUA domain-like"/>
    <property type="match status" value="1"/>
</dbReference>
<dbReference type="SMART" id="SM00382">
    <property type="entry name" value="AAA"/>
    <property type="match status" value="1"/>
</dbReference>
<dbReference type="GO" id="GO:0005737">
    <property type="term" value="C:cytoplasm"/>
    <property type="evidence" value="ECO:0007669"/>
    <property type="project" value="UniProtKB-SubCell"/>
</dbReference>
<dbReference type="InterPro" id="IPR027065">
    <property type="entry name" value="Lon_Prtase"/>
</dbReference>
<dbReference type="PIRSF" id="PIRSF001174">
    <property type="entry name" value="Lon_proteas"/>
    <property type="match status" value="1"/>
</dbReference>
<feature type="region of interest" description="Disordered" evidence="15">
    <location>
        <begin position="782"/>
        <end position="807"/>
    </location>
</feature>
<organism evidence="18 19">
    <name type="scientific">Candidatus Curtissbacteria bacterium RIFCSPHIGHO2_01_FULL_41_11</name>
    <dbReference type="NCBI Taxonomy" id="1797711"/>
    <lineage>
        <taxon>Bacteria</taxon>
        <taxon>Candidatus Curtissiibacteriota</taxon>
    </lineage>
</organism>
<dbReference type="STRING" id="1797711.A2870_00175"/>
<evidence type="ECO:0000256" key="12">
    <source>
        <dbReference type="PIRSR" id="PIRSR001174-1"/>
    </source>
</evidence>
<dbReference type="Gene3D" id="1.10.8.60">
    <property type="match status" value="1"/>
</dbReference>
<dbReference type="SUPFAM" id="SSF54211">
    <property type="entry name" value="Ribosomal protein S5 domain 2-like"/>
    <property type="match status" value="1"/>
</dbReference>
<keyword evidence="7 10" id="KW-0067">ATP-binding</keyword>
<evidence type="ECO:0000256" key="14">
    <source>
        <dbReference type="PROSITE-ProRule" id="PRU01122"/>
    </source>
</evidence>
<evidence type="ECO:0000256" key="11">
    <source>
        <dbReference type="PIRNR" id="PIRNR001174"/>
    </source>
</evidence>
<dbReference type="InterPro" id="IPR003959">
    <property type="entry name" value="ATPase_AAA_core"/>
</dbReference>
<keyword evidence="6 10" id="KW-0720">Serine protease</keyword>
<dbReference type="GO" id="GO:0006515">
    <property type="term" value="P:protein quality control for misfolded or incompletely synthesized proteins"/>
    <property type="evidence" value="ECO:0007669"/>
    <property type="project" value="UniProtKB-UniRule"/>
</dbReference>
<dbReference type="GO" id="GO:0043565">
    <property type="term" value="F:sequence-specific DNA binding"/>
    <property type="evidence" value="ECO:0007669"/>
    <property type="project" value="UniProtKB-UniRule"/>
</dbReference>
<protein>
    <recommendedName>
        <fullName evidence="10 11">Lon protease</fullName>
        <ecNumber evidence="10 11">3.4.21.53</ecNumber>
    </recommendedName>
    <alternativeName>
        <fullName evidence="10">ATP-dependent protease La</fullName>
    </alternativeName>
</protein>
<comment type="caution">
    <text evidence="18">The sequence shown here is derived from an EMBL/GenBank/DDBJ whole genome shotgun (WGS) entry which is preliminary data.</text>
</comment>
<evidence type="ECO:0000256" key="6">
    <source>
        <dbReference type="ARBA" id="ARBA00022825"/>
    </source>
</evidence>
<dbReference type="SMART" id="SM00464">
    <property type="entry name" value="LON"/>
    <property type="match status" value="1"/>
</dbReference>
<keyword evidence="8 10" id="KW-0346">Stress response</keyword>
<evidence type="ECO:0000256" key="13">
    <source>
        <dbReference type="PIRSR" id="PIRSR001174-2"/>
    </source>
</evidence>
<dbReference type="Gene3D" id="3.30.230.10">
    <property type="match status" value="1"/>
</dbReference>
<evidence type="ECO:0000256" key="1">
    <source>
        <dbReference type="ARBA" id="ARBA00004496"/>
    </source>
</evidence>
<evidence type="ECO:0000256" key="5">
    <source>
        <dbReference type="ARBA" id="ARBA00022801"/>
    </source>
</evidence>
<dbReference type="GO" id="GO:0005524">
    <property type="term" value="F:ATP binding"/>
    <property type="evidence" value="ECO:0007669"/>
    <property type="project" value="UniProtKB-UniRule"/>
</dbReference>
<evidence type="ECO:0000256" key="7">
    <source>
        <dbReference type="ARBA" id="ARBA00022840"/>
    </source>
</evidence>
<keyword evidence="4 10" id="KW-0547">Nucleotide-binding</keyword>
<dbReference type="PROSITE" id="PS51786">
    <property type="entry name" value="LON_PROTEOLYTIC"/>
    <property type="match status" value="1"/>
</dbReference>
<evidence type="ECO:0000256" key="15">
    <source>
        <dbReference type="SAM" id="MobiDB-lite"/>
    </source>
</evidence>
<evidence type="ECO:0000256" key="9">
    <source>
        <dbReference type="ARBA" id="ARBA00050665"/>
    </source>
</evidence>
<evidence type="ECO:0000256" key="2">
    <source>
        <dbReference type="ARBA" id="ARBA00022490"/>
    </source>
</evidence>
<comment type="induction">
    <text evidence="10">By heat shock.</text>
</comment>
<dbReference type="GO" id="GO:0004176">
    <property type="term" value="F:ATP-dependent peptidase activity"/>
    <property type="evidence" value="ECO:0007669"/>
    <property type="project" value="UniProtKB-UniRule"/>
</dbReference>
<evidence type="ECO:0000313" key="18">
    <source>
        <dbReference type="EMBL" id="OGD86491.1"/>
    </source>
</evidence>
<comment type="subcellular location">
    <subcellularLocation>
        <location evidence="1 10 11">Cytoplasm</location>
    </subcellularLocation>
</comment>
<feature type="compositionally biased region" description="Basic and acidic residues" evidence="15">
    <location>
        <begin position="782"/>
        <end position="798"/>
    </location>
</feature>
<dbReference type="Proteomes" id="UP000179102">
    <property type="component" value="Unassembled WGS sequence"/>
</dbReference>
<dbReference type="GO" id="GO:0034605">
    <property type="term" value="P:cellular response to heat"/>
    <property type="evidence" value="ECO:0007669"/>
    <property type="project" value="UniProtKB-UniRule"/>
</dbReference>
<comment type="function">
    <text evidence="10">ATP-dependent serine protease that mediates the selective degradation of mutant and abnormal proteins as well as certain short-lived regulatory proteins. Required for cellular homeostasis and for survival from DNA damage and developmental changes induced by stress. Degrades polypeptides processively to yield small peptide fragments that are 5 to 10 amino acids long. Binds to DNA in a double-stranded, site-specific manner.</text>
</comment>
<reference evidence="18 19" key="1">
    <citation type="journal article" date="2016" name="Nat. Commun.">
        <title>Thousands of microbial genomes shed light on interconnected biogeochemical processes in an aquifer system.</title>
        <authorList>
            <person name="Anantharaman K."/>
            <person name="Brown C.T."/>
            <person name="Hug L.A."/>
            <person name="Sharon I."/>
            <person name="Castelle C.J."/>
            <person name="Probst A.J."/>
            <person name="Thomas B.C."/>
            <person name="Singh A."/>
            <person name="Wilkins M.J."/>
            <person name="Karaoz U."/>
            <person name="Brodie E.L."/>
            <person name="Williams K.H."/>
            <person name="Hubbard S.S."/>
            <person name="Banfield J.F."/>
        </authorList>
    </citation>
    <scope>NUCLEOTIDE SEQUENCE [LARGE SCALE GENOMIC DNA]</scope>
</reference>
<accession>A0A1F5G3P7</accession>
<dbReference type="EC" id="3.4.21.53" evidence="10 11"/>
<dbReference type="Pfam" id="PF22667">
    <property type="entry name" value="Lon_lid"/>
    <property type="match status" value="1"/>
</dbReference>
<evidence type="ECO:0000256" key="8">
    <source>
        <dbReference type="ARBA" id="ARBA00023016"/>
    </source>
</evidence>
<keyword evidence="3 10" id="KW-0645">Protease</keyword>
<dbReference type="AlphaFoldDB" id="A0A1F5G3P7"/>
<feature type="binding site" evidence="10 13">
    <location>
        <begin position="359"/>
        <end position="366"/>
    </location>
    <ligand>
        <name>ATP</name>
        <dbReference type="ChEBI" id="CHEBI:30616"/>
    </ligand>
</feature>
<dbReference type="PANTHER" id="PTHR10046">
    <property type="entry name" value="ATP DEPENDENT LON PROTEASE FAMILY MEMBER"/>
    <property type="match status" value="1"/>
</dbReference>
<feature type="domain" description="Lon N-terminal" evidence="17">
    <location>
        <begin position="16"/>
        <end position="208"/>
    </location>
</feature>
<gene>
    <name evidence="10" type="primary">lon</name>
    <name evidence="18" type="ORF">A2870_00175</name>
</gene>
<dbReference type="Pfam" id="PF02190">
    <property type="entry name" value="LON_substr_bdg"/>
    <property type="match status" value="1"/>
</dbReference>
<evidence type="ECO:0000259" key="17">
    <source>
        <dbReference type="PROSITE" id="PS51787"/>
    </source>
</evidence>
<keyword evidence="5 10" id="KW-0378">Hydrolase</keyword>
<dbReference type="Gene3D" id="1.20.5.5270">
    <property type="match status" value="1"/>
</dbReference>
<evidence type="ECO:0000313" key="19">
    <source>
        <dbReference type="Proteomes" id="UP000179102"/>
    </source>
</evidence>